<evidence type="ECO:0000313" key="2">
    <source>
        <dbReference type="Proteomes" id="UP000219369"/>
    </source>
</evidence>
<accession>A0A2H3SXW5</accession>
<dbReference type="AlphaFoldDB" id="A0A2H3SXW5"/>
<protein>
    <submittedName>
        <fullName evidence="1">Uncharacterized protein</fullName>
    </submittedName>
</protein>
<dbReference type="EMBL" id="FMJY01000003">
    <property type="protein sequence ID" value="SCO81262.1"/>
    <property type="molecule type" value="Genomic_DNA"/>
</dbReference>
<dbReference type="OrthoDB" id="10327710at2759"/>
<dbReference type="Proteomes" id="UP000219369">
    <property type="component" value="Unassembled WGS sequence"/>
</dbReference>
<sequence>MAMEHFLPVTEYCALSKRLLALHNYHQSFLLFHVVHILDPVFMAEPAAPQNHSQKTNVVSWDILLPIHLEMAEL</sequence>
<reference evidence="2" key="1">
    <citation type="submission" date="2016-09" db="EMBL/GenBank/DDBJ databases">
        <authorList>
            <person name="Guldener U."/>
        </authorList>
    </citation>
    <scope>NUCLEOTIDE SEQUENCE [LARGE SCALE GENOMIC DNA]</scope>
    <source>
        <strain evidence="2">V64-1</strain>
    </source>
</reference>
<evidence type="ECO:0000313" key="1">
    <source>
        <dbReference type="EMBL" id="SCO81262.1"/>
    </source>
</evidence>
<proteinExistence type="predicted"/>
<organism evidence="1 2">
    <name type="scientific">Fusarium oxysporum</name>
    <name type="common">Fusarium vascular wilt</name>
    <dbReference type="NCBI Taxonomy" id="5507"/>
    <lineage>
        <taxon>Eukaryota</taxon>
        <taxon>Fungi</taxon>
        <taxon>Dikarya</taxon>
        <taxon>Ascomycota</taxon>
        <taxon>Pezizomycotina</taxon>
        <taxon>Sordariomycetes</taxon>
        <taxon>Hypocreomycetidae</taxon>
        <taxon>Hypocreales</taxon>
        <taxon>Nectriaceae</taxon>
        <taxon>Fusarium</taxon>
        <taxon>Fusarium oxysporum species complex</taxon>
    </lineage>
</organism>
<name>A0A2H3SXW5_FUSOX</name>
<gene>
    <name evidence="1" type="ORF">FRV6_05475</name>
</gene>